<dbReference type="GO" id="GO:0012505">
    <property type="term" value="C:endomembrane system"/>
    <property type="evidence" value="ECO:0007669"/>
    <property type="project" value="UniProtKB-SubCell"/>
</dbReference>
<evidence type="ECO:0000256" key="1">
    <source>
        <dbReference type="ARBA" id="ARBA00004127"/>
    </source>
</evidence>
<dbReference type="PANTHER" id="PTHR12714:SF9">
    <property type="entry name" value="PROTEIN-S-ISOPRENYLCYSTEINE O-METHYLTRANSFERASE"/>
    <property type="match status" value="1"/>
</dbReference>
<accession>A0A1F5Z3T4</accession>
<evidence type="ECO:0000256" key="4">
    <source>
        <dbReference type="ARBA" id="ARBA00023136"/>
    </source>
</evidence>
<name>A0A1F5Z3T4_9BACT</name>
<dbReference type="Pfam" id="PF04191">
    <property type="entry name" value="PEMT"/>
    <property type="match status" value="1"/>
</dbReference>
<evidence type="ECO:0000313" key="6">
    <source>
        <dbReference type="EMBL" id="OGG07023.1"/>
    </source>
</evidence>
<dbReference type="Gene3D" id="1.20.120.1630">
    <property type="match status" value="1"/>
</dbReference>
<dbReference type="PANTHER" id="PTHR12714">
    <property type="entry name" value="PROTEIN-S ISOPRENYLCYSTEINE O-METHYLTRANSFERASE"/>
    <property type="match status" value="1"/>
</dbReference>
<feature type="transmembrane region" description="Helical" evidence="5">
    <location>
        <begin position="63"/>
        <end position="84"/>
    </location>
</feature>
<reference evidence="6 7" key="1">
    <citation type="journal article" date="2016" name="Nat. Commun.">
        <title>Thousands of microbial genomes shed light on interconnected biogeochemical processes in an aquifer system.</title>
        <authorList>
            <person name="Anantharaman K."/>
            <person name="Brown C.T."/>
            <person name="Hug L.A."/>
            <person name="Sharon I."/>
            <person name="Castelle C.J."/>
            <person name="Probst A.J."/>
            <person name="Thomas B.C."/>
            <person name="Singh A."/>
            <person name="Wilkins M.J."/>
            <person name="Karaoz U."/>
            <person name="Brodie E.L."/>
            <person name="Williams K.H."/>
            <person name="Hubbard S.S."/>
            <person name="Banfield J.F."/>
        </authorList>
    </citation>
    <scope>NUCLEOTIDE SEQUENCE [LARGE SCALE GENOMIC DNA]</scope>
</reference>
<comment type="caution">
    <text evidence="6">The sequence shown here is derived from an EMBL/GenBank/DDBJ whole genome shotgun (WGS) entry which is preliminary data.</text>
</comment>
<feature type="transmembrane region" description="Helical" evidence="5">
    <location>
        <begin position="96"/>
        <end position="114"/>
    </location>
</feature>
<gene>
    <name evidence="6" type="ORF">A2777_04105</name>
</gene>
<dbReference type="GO" id="GO:0016740">
    <property type="term" value="F:transferase activity"/>
    <property type="evidence" value="ECO:0007669"/>
    <property type="project" value="UniProtKB-ARBA"/>
</dbReference>
<proteinExistence type="predicted"/>
<evidence type="ECO:0000313" key="7">
    <source>
        <dbReference type="Proteomes" id="UP000177354"/>
    </source>
</evidence>
<evidence type="ECO:0000256" key="2">
    <source>
        <dbReference type="ARBA" id="ARBA00022692"/>
    </source>
</evidence>
<dbReference type="Proteomes" id="UP000177354">
    <property type="component" value="Unassembled WGS sequence"/>
</dbReference>
<dbReference type="AlphaFoldDB" id="A0A1F5Z3T4"/>
<evidence type="ECO:0000256" key="3">
    <source>
        <dbReference type="ARBA" id="ARBA00022989"/>
    </source>
</evidence>
<organism evidence="6 7">
    <name type="scientific">Candidatus Gottesmanbacteria bacterium RIFCSPHIGHO2_01_FULL_40_15</name>
    <dbReference type="NCBI Taxonomy" id="1798376"/>
    <lineage>
        <taxon>Bacteria</taxon>
        <taxon>Candidatus Gottesmaniibacteriota</taxon>
    </lineage>
</organism>
<protein>
    <recommendedName>
        <fullName evidence="8">Steroid 5-alpha reductase C-terminal domain-containing protein</fullName>
    </recommendedName>
</protein>
<dbReference type="EMBL" id="MFJF01000012">
    <property type="protein sequence ID" value="OGG07023.1"/>
    <property type="molecule type" value="Genomic_DNA"/>
</dbReference>
<keyword evidence="3 5" id="KW-1133">Transmembrane helix</keyword>
<evidence type="ECO:0008006" key="8">
    <source>
        <dbReference type="Google" id="ProtNLM"/>
    </source>
</evidence>
<evidence type="ECO:0000256" key="5">
    <source>
        <dbReference type="SAM" id="Phobius"/>
    </source>
</evidence>
<feature type="transmembrane region" description="Helical" evidence="5">
    <location>
        <begin position="126"/>
        <end position="147"/>
    </location>
</feature>
<keyword evidence="4 5" id="KW-0472">Membrane</keyword>
<feature type="transmembrane region" description="Helical" evidence="5">
    <location>
        <begin position="180"/>
        <end position="207"/>
    </location>
</feature>
<comment type="subcellular location">
    <subcellularLocation>
        <location evidence="1">Endomembrane system</location>
        <topology evidence="1">Multi-pass membrane protein</topology>
    </subcellularLocation>
</comment>
<keyword evidence="2 5" id="KW-0812">Transmembrane</keyword>
<dbReference type="InterPro" id="IPR007318">
    <property type="entry name" value="Phopholipid_MeTrfase"/>
</dbReference>
<sequence length="240" mass="27458">MLTFFVLRRLSEGGYGFASVPDFKGAAPRFQPSGSSPLLNSVYHTTNVKTDCYNDLNMNGIKVILLINFLILQLIWLITSSLSFRDYLNNLKKIRTFFIWSLGLLLYLQIFTIINSTYLPAVRLTYLSIGGLLINISGLILCVWAKLTMKVNWGPPAQHDVKKQKKLVTFGPFSYTRNPIYLGLMLFFAGIEISLSSYLVLLVIPLFTLIKKAVLIEEILLEKYFGNEYLAYKKRVPRFF</sequence>